<evidence type="ECO:0000313" key="4">
    <source>
        <dbReference type="Proteomes" id="UP000193017"/>
    </source>
</evidence>
<name>A0A1W6D0I5_9RHOB</name>
<dbReference type="OrthoDB" id="344729at2"/>
<reference evidence="3 4" key="1">
    <citation type="submission" date="2017-03" db="EMBL/GenBank/DDBJ databases">
        <title>Genome sequence of Paracoccus contaminans isolated from a water microcosm.</title>
        <authorList>
            <person name="Aurass P."/>
            <person name="Karste S."/>
            <person name="Trost E."/>
            <person name="Glaeser S.P."/>
            <person name="Kaempfer P."/>
            <person name="Flieger A."/>
        </authorList>
    </citation>
    <scope>NUCLEOTIDE SEQUENCE [LARGE SCALE GENOMIC DNA]</scope>
    <source>
        <strain evidence="4">RKI 16-01929T\LMG 29738T\CCM 8701T\CIP 111112T</strain>
    </source>
</reference>
<evidence type="ECO:0000256" key="1">
    <source>
        <dbReference type="SAM" id="MobiDB-lite"/>
    </source>
</evidence>
<dbReference type="NCBIfam" id="NF041384">
    <property type="entry name" value="YHS_seleno_dom"/>
    <property type="match status" value="1"/>
</dbReference>
<keyword evidence="4" id="KW-1185">Reference proteome</keyword>
<accession>A0A1W6D0I5</accession>
<organism evidence="3 4">
    <name type="scientific">Paracoccus contaminans</name>
    <dbReference type="NCBI Taxonomy" id="1945662"/>
    <lineage>
        <taxon>Bacteria</taxon>
        <taxon>Pseudomonadati</taxon>
        <taxon>Pseudomonadota</taxon>
        <taxon>Alphaproteobacteria</taxon>
        <taxon>Rhodobacterales</taxon>
        <taxon>Paracoccaceae</taxon>
        <taxon>Paracoccus</taxon>
    </lineage>
</organism>
<dbReference type="Proteomes" id="UP000193017">
    <property type="component" value="Chromosome"/>
</dbReference>
<feature type="chain" id="PRO_5011964065" description="YHS domain-containing protein" evidence="2">
    <location>
        <begin position="32"/>
        <end position="147"/>
    </location>
</feature>
<keyword evidence="2" id="KW-0732">Signal</keyword>
<sequence>MPIVLRLPLPCRSRLPMLAAVMLIGALPVLADDAMGGVDVVSLRDSGRLIEGKTAFSTQWKGRAWTFANEANRAAFESNPRAYAPGFGGNCPVALSEGRRQPGSPRFAVVVGGTLYFTSNGEARERMQSDPQPVLDRAGAAWGKGRR</sequence>
<evidence type="ECO:0000256" key="2">
    <source>
        <dbReference type="SAM" id="SignalP"/>
    </source>
</evidence>
<proteinExistence type="predicted"/>
<protein>
    <recommendedName>
        <fullName evidence="5">YHS domain-containing protein</fullName>
    </recommendedName>
</protein>
<dbReference type="AlphaFoldDB" id="A0A1W6D0I5"/>
<feature type="signal peptide" evidence="2">
    <location>
        <begin position="1"/>
        <end position="31"/>
    </location>
</feature>
<feature type="region of interest" description="Disordered" evidence="1">
    <location>
        <begin position="123"/>
        <end position="147"/>
    </location>
</feature>
<evidence type="ECO:0000313" key="3">
    <source>
        <dbReference type="EMBL" id="ARJ70610.1"/>
    </source>
</evidence>
<evidence type="ECO:0008006" key="5">
    <source>
        <dbReference type="Google" id="ProtNLM"/>
    </source>
</evidence>
<dbReference type="KEGG" id="pcon:B0A89_00865"/>
<dbReference type="EMBL" id="CP020612">
    <property type="protein sequence ID" value="ARJ70610.1"/>
    <property type="molecule type" value="Genomic_DNA"/>
</dbReference>
<gene>
    <name evidence="3" type="ORF">B0A89_00865</name>
</gene>